<proteinExistence type="predicted"/>
<dbReference type="Proteomes" id="UP000177082">
    <property type="component" value="Unassembled WGS sequence"/>
</dbReference>
<name>A0A1F8BFL1_9BACT</name>
<gene>
    <name evidence="2" type="ORF">A2961_04985</name>
</gene>
<evidence type="ECO:0000256" key="1">
    <source>
        <dbReference type="SAM" id="Phobius"/>
    </source>
</evidence>
<reference evidence="2 3" key="1">
    <citation type="journal article" date="2016" name="Nat. Commun.">
        <title>Thousands of microbial genomes shed light on interconnected biogeochemical processes in an aquifer system.</title>
        <authorList>
            <person name="Anantharaman K."/>
            <person name="Brown C.T."/>
            <person name="Hug L.A."/>
            <person name="Sharon I."/>
            <person name="Castelle C.J."/>
            <person name="Probst A.J."/>
            <person name="Thomas B.C."/>
            <person name="Singh A."/>
            <person name="Wilkins M.J."/>
            <person name="Karaoz U."/>
            <person name="Brodie E.L."/>
            <person name="Williams K.H."/>
            <person name="Hubbard S.S."/>
            <person name="Banfield J.F."/>
        </authorList>
    </citation>
    <scope>NUCLEOTIDE SEQUENCE [LARGE SCALE GENOMIC DNA]</scope>
</reference>
<accession>A0A1F8BFL1</accession>
<feature type="transmembrane region" description="Helical" evidence="1">
    <location>
        <begin position="12"/>
        <end position="29"/>
    </location>
</feature>
<evidence type="ECO:0000313" key="3">
    <source>
        <dbReference type="Proteomes" id="UP000177082"/>
    </source>
</evidence>
<comment type="caution">
    <text evidence="2">The sequence shown here is derived from an EMBL/GenBank/DDBJ whole genome shotgun (WGS) entry which is preliminary data.</text>
</comment>
<sequence>MDKFEGKSKLVFLLLPAFLVTFVVVFILLKSKGKILPGEEVHYHAGFQVYKDDKLVDFSDFRYMHIEPCSTGDHEEQPTQEEEQIEKAHLHDYIGDVVHVHREGVVWRNLFTNINYEISVDIAGYINGEKVDDALNYPINSYDSVVFFEGENRDIDKKLQAAVTKDRIVEAESRSENCGG</sequence>
<keyword evidence="1" id="KW-1133">Transmembrane helix</keyword>
<protein>
    <submittedName>
        <fullName evidence="2">Uncharacterized protein</fullName>
    </submittedName>
</protein>
<keyword evidence="1" id="KW-0472">Membrane</keyword>
<keyword evidence="1" id="KW-0812">Transmembrane</keyword>
<evidence type="ECO:0000313" key="2">
    <source>
        <dbReference type="EMBL" id="OGM62098.1"/>
    </source>
</evidence>
<organism evidence="2 3">
    <name type="scientific">Candidatus Woesebacteria bacterium RIFCSPLOWO2_01_FULL_39_21</name>
    <dbReference type="NCBI Taxonomy" id="1802519"/>
    <lineage>
        <taxon>Bacteria</taxon>
        <taxon>Candidatus Woeseibacteriota</taxon>
    </lineage>
</organism>
<dbReference type="AlphaFoldDB" id="A0A1F8BFL1"/>
<dbReference type="EMBL" id="MGHF01000029">
    <property type="protein sequence ID" value="OGM62098.1"/>
    <property type="molecule type" value="Genomic_DNA"/>
</dbReference>